<feature type="region of interest" description="Disordered" evidence="1">
    <location>
        <begin position="1"/>
        <end position="26"/>
    </location>
</feature>
<evidence type="ECO:0000256" key="1">
    <source>
        <dbReference type="SAM" id="MobiDB-lite"/>
    </source>
</evidence>
<dbReference type="PIRSF" id="PIRSF037442">
    <property type="entry name" value="UCP037442_abhydr"/>
    <property type="match status" value="1"/>
</dbReference>
<keyword evidence="4" id="KW-1185">Reference proteome</keyword>
<dbReference type="GO" id="GO:0016787">
    <property type="term" value="F:hydrolase activity"/>
    <property type="evidence" value="ECO:0007669"/>
    <property type="project" value="UniProtKB-KW"/>
</dbReference>
<dbReference type="InterPro" id="IPR017208">
    <property type="entry name" value="UCP037442_abhydr"/>
</dbReference>
<evidence type="ECO:0000313" key="3">
    <source>
        <dbReference type="EMBL" id="MCG7503502.1"/>
    </source>
</evidence>
<feature type="domain" description="AB hydrolase-1" evidence="2">
    <location>
        <begin position="61"/>
        <end position="260"/>
    </location>
</feature>
<organism evidence="3 4">
    <name type="scientific">Mesorhizobium retamae</name>
    <dbReference type="NCBI Taxonomy" id="2912854"/>
    <lineage>
        <taxon>Bacteria</taxon>
        <taxon>Pseudomonadati</taxon>
        <taxon>Pseudomonadota</taxon>
        <taxon>Alphaproteobacteria</taxon>
        <taxon>Hyphomicrobiales</taxon>
        <taxon>Phyllobacteriaceae</taxon>
        <taxon>Mesorhizobium</taxon>
    </lineage>
</organism>
<keyword evidence="3" id="KW-0378">Hydrolase</keyword>
<dbReference type="InterPro" id="IPR029058">
    <property type="entry name" value="AB_hydrolase_fold"/>
</dbReference>
<dbReference type="EMBL" id="JAKREW010000001">
    <property type="protein sequence ID" value="MCG7503502.1"/>
    <property type="molecule type" value="Genomic_DNA"/>
</dbReference>
<protein>
    <submittedName>
        <fullName evidence="3">Alpha/beta fold hydrolase</fullName>
    </submittedName>
</protein>
<name>A0ABS9Q7X6_9HYPH</name>
<gene>
    <name evidence="3" type="ORF">L4923_00565</name>
</gene>
<proteinExistence type="predicted"/>
<dbReference type="SUPFAM" id="SSF53474">
    <property type="entry name" value="alpha/beta-Hydrolases"/>
    <property type="match status" value="1"/>
</dbReference>
<reference evidence="3 4" key="1">
    <citation type="submission" date="2022-02" db="EMBL/GenBank/DDBJ databases">
        <title>Draft genome sequence of Mezorhizobium retamae strain IRAMC:0171 isolated from Retama raetam nodules.</title>
        <authorList>
            <person name="Bengaied R."/>
            <person name="Sbissi I."/>
            <person name="Huber K."/>
            <person name="Ghodbane F."/>
            <person name="Nouioui I."/>
            <person name="Tarhouni M."/>
            <person name="Gtari M."/>
        </authorList>
    </citation>
    <scope>NUCLEOTIDE SEQUENCE [LARGE SCALE GENOMIC DNA]</scope>
    <source>
        <strain evidence="3 4">IRAMC:0171</strain>
    </source>
</reference>
<evidence type="ECO:0000313" key="4">
    <source>
        <dbReference type="Proteomes" id="UP001201701"/>
    </source>
</evidence>
<accession>A0ABS9Q7X6</accession>
<dbReference type="InterPro" id="IPR000073">
    <property type="entry name" value="AB_hydrolase_1"/>
</dbReference>
<dbReference type="Pfam" id="PF12697">
    <property type="entry name" value="Abhydrolase_6"/>
    <property type="match status" value="1"/>
</dbReference>
<comment type="caution">
    <text evidence="3">The sequence shown here is derived from an EMBL/GenBank/DDBJ whole genome shotgun (WGS) entry which is preliminary data.</text>
</comment>
<evidence type="ECO:0000259" key="2">
    <source>
        <dbReference type="Pfam" id="PF12697"/>
    </source>
</evidence>
<dbReference type="Proteomes" id="UP001201701">
    <property type="component" value="Unassembled WGS sequence"/>
</dbReference>
<sequence>MTSSPTQSTMADASSTSTEESGQVRRRDFTFDAEDGFRLAATLFEGSGQKPLMLVSSATAVPRGFYATFATAAVKAGARAVLIYDYRGTGDSTRPKNWSRRIGMADWALLDMPAAAKALDAVAPGHPMVGVGQSYGGQALGLSGISSRFTRYGMVAVMSGYYRGLDDRWAGPRMFLLGVPLSYLFRNMPKWMRLGEPIPATVFRDWARWCSMPDYFFDDPGLPETARFIDVRTPILSLRMTDDPWGTERAVVSLMKHYGSAPVERRWISPKDAGGAVGHLGFFRSRFTETLWPPFLAWLLDGSPFVIGRAPPI</sequence>
<dbReference type="Gene3D" id="3.40.50.1820">
    <property type="entry name" value="alpha/beta hydrolase"/>
    <property type="match status" value="1"/>
</dbReference>
<feature type="compositionally biased region" description="Polar residues" evidence="1">
    <location>
        <begin position="1"/>
        <end position="21"/>
    </location>
</feature>